<dbReference type="RefSeq" id="WP_367407635.1">
    <property type="nucleotide sequence ID" value="NZ_JARNBH010000023.1"/>
</dbReference>
<dbReference type="AlphaFoldDB" id="A0AAW9NC86"/>
<dbReference type="EMBL" id="JARNBH010000023">
    <property type="protein sequence ID" value="MEC0275461.1"/>
    <property type="molecule type" value="Genomic_DNA"/>
</dbReference>
<accession>A0AAW9NC86</accession>
<reference evidence="1 2" key="1">
    <citation type="submission" date="2023-03" db="EMBL/GenBank/DDBJ databases">
        <title>Bacillus Genome Sequencing.</title>
        <authorList>
            <person name="Dunlap C."/>
        </authorList>
    </citation>
    <scope>NUCLEOTIDE SEQUENCE [LARGE SCALE GENOMIC DNA]</scope>
    <source>
        <strain evidence="1 2">B-41290</strain>
    </source>
</reference>
<keyword evidence="2" id="KW-1185">Reference proteome</keyword>
<name>A0AAW9NC86_9BACI</name>
<gene>
    <name evidence="1" type="ORF">P4706_20675</name>
</gene>
<evidence type="ECO:0000313" key="2">
    <source>
        <dbReference type="Proteomes" id="UP001307168"/>
    </source>
</evidence>
<proteinExistence type="predicted"/>
<organism evidence="1 2">
    <name type="scientific">Peribacillus castrilensis</name>
    <dbReference type="NCBI Taxonomy" id="2897690"/>
    <lineage>
        <taxon>Bacteria</taxon>
        <taxon>Bacillati</taxon>
        <taxon>Bacillota</taxon>
        <taxon>Bacilli</taxon>
        <taxon>Bacillales</taxon>
        <taxon>Bacillaceae</taxon>
        <taxon>Peribacillus</taxon>
    </lineage>
</organism>
<dbReference type="Proteomes" id="UP001307168">
    <property type="component" value="Unassembled WGS sequence"/>
</dbReference>
<evidence type="ECO:0008006" key="3">
    <source>
        <dbReference type="Google" id="ProtNLM"/>
    </source>
</evidence>
<protein>
    <recommendedName>
        <fullName evidence="3">Peptidase M15C domain-containing protein</fullName>
    </recommendedName>
</protein>
<evidence type="ECO:0000313" key="1">
    <source>
        <dbReference type="EMBL" id="MEC0275461.1"/>
    </source>
</evidence>
<comment type="caution">
    <text evidence="1">The sequence shown here is derived from an EMBL/GenBank/DDBJ whole genome shotgun (WGS) entry which is preliminary data.</text>
</comment>
<sequence>MGGDWKGFYDAPHFEMTGGLTVKDLQNGKRPVFKDVVELHC</sequence>